<evidence type="ECO:0000259" key="6">
    <source>
        <dbReference type="Pfam" id="PF00892"/>
    </source>
</evidence>
<evidence type="ECO:0000256" key="4">
    <source>
        <dbReference type="ARBA" id="ARBA00023136"/>
    </source>
</evidence>
<evidence type="ECO:0000256" key="5">
    <source>
        <dbReference type="SAM" id="Phobius"/>
    </source>
</evidence>
<dbReference type="EMBL" id="QEWR01000002">
    <property type="protein sequence ID" value="PWD84827.1"/>
    <property type="molecule type" value="Genomic_DNA"/>
</dbReference>
<dbReference type="Proteomes" id="UP000244948">
    <property type="component" value="Unassembled WGS sequence"/>
</dbReference>
<evidence type="ECO:0000256" key="2">
    <source>
        <dbReference type="ARBA" id="ARBA00022692"/>
    </source>
</evidence>
<accession>A0A2U2ANT4</accession>
<evidence type="ECO:0000256" key="1">
    <source>
        <dbReference type="ARBA" id="ARBA00004141"/>
    </source>
</evidence>
<evidence type="ECO:0000256" key="3">
    <source>
        <dbReference type="ARBA" id="ARBA00022989"/>
    </source>
</evidence>
<dbReference type="GO" id="GO:0016020">
    <property type="term" value="C:membrane"/>
    <property type="evidence" value="ECO:0007669"/>
    <property type="project" value="UniProtKB-SubCell"/>
</dbReference>
<name>A0A2U2ANT4_9GAMM</name>
<keyword evidence="4 5" id="KW-0472">Membrane</keyword>
<feature type="domain" description="EamA" evidence="6">
    <location>
        <begin position="21"/>
        <end position="155"/>
    </location>
</feature>
<feature type="transmembrane region" description="Helical" evidence="5">
    <location>
        <begin position="114"/>
        <end position="132"/>
    </location>
</feature>
<organism evidence="7 8">
    <name type="scientific">Ignatzschineria indica</name>
    <dbReference type="NCBI Taxonomy" id="472583"/>
    <lineage>
        <taxon>Bacteria</taxon>
        <taxon>Pseudomonadati</taxon>
        <taxon>Pseudomonadota</taxon>
        <taxon>Gammaproteobacteria</taxon>
        <taxon>Cardiobacteriales</taxon>
        <taxon>Ignatzschineriaceae</taxon>
        <taxon>Ignatzschineria</taxon>
    </lineage>
</organism>
<feature type="transmembrane region" description="Helical" evidence="5">
    <location>
        <begin position="86"/>
        <end position="108"/>
    </location>
</feature>
<reference evidence="7 8" key="1">
    <citation type="journal article" date="2018" name="Genome Announc.">
        <title>Ignatzschineria cameli sp. nov., isolated from necrotic foot tissue of dromedaries (Camelus dromedarius) and associated maggots (Wohlfahrtia species) in Dubai.</title>
        <authorList>
            <person name="Tsang C.C."/>
            <person name="Tang J.Y."/>
            <person name="Fong J.Y."/>
            <person name="Kinne J."/>
            <person name="Lee H.H."/>
            <person name="Joseph M."/>
            <person name="Jose S."/>
            <person name="Schuster R.K."/>
            <person name="Tang Y."/>
            <person name="Sivakumar S."/>
            <person name="Chen J.H."/>
            <person name="Teng J.L."/>
            <person name="Lau S.K."/>
            <person name="Wernery U."/>
            <person name="Woo P.C."/>
        </authorList>
    </citation>
    <scope>NUCLEOTIDE SEQUENCE [LARGE SCALE GENOMIC DNA]</scope>
    <source>
        <strain evidence="7 8">KCTC 22643</strain>
    </source>
</reference>
<evidence type="ECO:0000313" key="8">
    <source>
        <dbReference type="Proteomes" id="UP000244948"/>
    </source>
</evidence>
<protein>
    <submittedName>
        <fullName evidence="7">EamA/RhaT family transporter</fullName>
    </submittedName>
</protein>
<comment type="subcellular location">
    <subcellularLocation>
        <location evidence="1">Membrane</location>
        <topology evidence="1">Multi-pass membrane protein</topology>
    </subcellularLocation>
</comment>
<dbReference type="RefSeq" id="WP_109235956.1">
    <property type="nucleotide sequence ID" value="NZ_BMXZ01000001.1"/>
</dbReference>
<keyword evidence="8" id="KW-1185">Reference proteome</keyword>
<dbReference type="InterPro" id="IPR000620">
    <property type="entry name" value="EamA_dom"/>
</dbReference>
<proteinExistence type="predicted"/>
<feature type="transmembrane region" description="Helical" evidence="5">
    <location>
        <begin position="21"/>
        <end position="43"/>
    </location>
</feature>
<sequence length="319" mass="36384">MNRFQYLLKRYTESKEYSLHGAIWMLLAGIAFAGINVITPLITEHYRITSSWIAFYQYLFALLFMAPFILRLGLKRILYTQHFMTHFWRILVAVIGIQFWVYALAIQFPIGEGVALLMTSPLFASLGAFLFLRERLTAPRVIATILGFIGAIIILAPNQQNFNSAAIYPLLAALFWALHALLMKHLSDKDHPLTMVSYLYILMVPINLFIALTDNFSHLPDQLFVPGRELLLALLLLGFLTAIAQYSVAKAYSHADVIFIQPFDYFKLPLNTFLGFIIFGWAVTLQFWLGALIMVSSLLAISYFEIRNPEKLQKSSSLK</sequence>
<feature type="transmembrane region" description="Helical" evidence="5">
    <location>
        <begin position="55"/>
        <end position="74"/>
    </location>
</feature>
<feature type="transmembrane region" description="Helical" evidence="5">
    <location>
        <begin position="165"/>
        <end position="183"/>
    </location>
</feature>
<evidence type="ECO:0000313" key="7">
    <source>
        <dbReference type="EMBL" id="PWD84827.1"/>
    </source>
</evidence>
<gene>
    <name evidence="7" type="ORF">DC082_04680</name>
</gene>
<keyword evidence="3 5" id="KW-1133">Transmembrane helix</keyword>
<dbReference type="Pfam" id="PF00892">
    <property type="entry name" value="EamA"/>
    <property type="match status" value="2"/>
</dbReference>
<feature type="transmembrane region" description="Helical" evidence="5">
    <location>
        <begin position="141"/>
        <end position="159"/>
    </location>
</feature>
<dbReference type="PANTHER" id="PTHR22911">
    <property type="entry name" value="ACYL-MALONYL CONDENSING ENZYME-RELATED"/>
    <property type="match status" value="1"/>
</dbReference>
<dbReference type="InterPro" id="IPR037185">
    <property type="entry name" value="EmrE-like"/>
</dbReference>
<feature type="transmembrane region" description="Helical" evidence="5">
    <location>
        <begin position="195"/>
        <end position="212"/>
    </location>
</feature>
<feature type="domain" description="EamA" evidence="6">
    <location>
        <begin position="165"/>
        <end position="302"/>
    </location>
</feature>
<dbReference type="SUPFAM" id="SSF103481">
    <property type="entry name" value="Multidrug resistance efflux transporter EmrE"/>
    <property type="match status" value="2"/>
</dbReference>
<dbReference type="AlphaFoldDB" id="A0A2U2ANT4"/>
<dbReference type="PANTHER" id="PTHR22911:SF6">
    <property type="entry name" value="SOLUTE CARRIER FAMILY 35 MEMBER G1"/>
    <property type="match status" value="1"/>
</dbReference>
<feature type="transmembrane region" description="Helical" evidence="5">
    <location>
        <begin position="232"/>
        <end position="253"/>
    </location>
</feature>
<comment type="caution">
    <text evidence="7">The sequence shown here is derived from an EMBL/GenBank/DDBJ whole genome shotgun (WGS) entry which is preliminary data.</text>
</comment>
<keyword evidence="2 5" id="KW-0812">Transmembrane</keyword>